<dbReference type="InterPro" id="IPR000679">
    <property type="entry name" value="Znf_GATA"/>
</dbReference>
<name>A0A854QLZ1_CRYNE</name>
<dbReference type="SMART" id="SM00401">
    <property type="entry name" value="ZnF_GATA"/>
    <property type="match status" value="1"/>
</dbReference>
<dbReference type="InterPro" id="IPR013088">
    <property type="entry name" value="Znf_NHR/GATA"/>
</dbReference>
<dbReference type="Gene3D" id="3.30.50.10">
    <property type="entry name" value="Erythroid Transcription Factor GATA-1, subunit A"/>
    <property type="match status" value="1"/>
</dbReference>
<dbReference type="PANTHER" id="PTHR39147">
    <property type="entry name" value="PROTEIN SPT21"/>
    <property type="match status" value="1"/>
</dbReference>
<dbReference type="GO" id="GO:0006357">
    <property type="term" value="P:regulation of transcription by RNA polymerase II"/>
    <property type="evidence" value="ECO:0007669"/>
    <property type="project" value="TreeGrafter"/>
</dbReference>
<feature type="compositionally biased region" description="Polar residues" evidence="2">
    <location>
        <begin position="371"/>
        <end position="384"/>
    </location>
</feature>
<dbReference type="Proteomes" id="UP000199727">
    <property type="component" value="Unassembled WGS sequence"/>
</dbReference>
<feature type="compositionally biased region" description="Polar residues" evidence="2">
    <location>
        <begin position="788"/>
        <end position="804"/>
    </location>
</feature>
<feature type="region of interest" description="Disordered" evidence="2">
    <location>
        <begin position="787"/>
        <end position="841"/>
    </location>
</feature>
<feature type="compositionally biased region" description="Basic and acidic residues" evidence="2">
    <location>
        <begin position="406"/>
        <end position="415"/>
    </location>
</feature>
<keyword evidence="1" id="KW-0862">Zinc</keyword>
<evidence type="ECO:0000313" key="4">
    <source>
        <dbReference type="EMBL" id="OXG24009.1"/>
    </source>
</evidence>
<dbReference type="AlphaFoldDB" id="A0A854QLZ1"/>
<feature type="domain" description="GATA-type" evidence="3">
    <location>
        <begin position="445"/>
        <end position="496"/>
    </location>
</feature>
<proteinExistence type="predicted"/>
<feature type="region of interest" description="Disordered" evidence="2">
    <location>
        <begin position="191"/>
        <end position="328"/>
    </location>
</feature>
<dbReference type="SUPFAM" id="SSF57716">
    <property type="entry name" value="Glucocorticoid receptor-like (DNA-binding domain)"/>
    <property type="match status" value="1"/>
</dbReference>
<dbReference type="GO" id="GO:0043565">
    <property type="term" value="F:sequence-specific DNA binding"/>
    <property type="evidence" value="ECO:0007669"/>
    <property type="project" value="InterPro"/>
</dbReference>
<keyword evidence="1" id="KW-0863">Zinc-finger</keyword>
<dbReference type="PANTHER" id="PTHR39147:SF1">
    <property type="entry name" value="PROTEIN SPT21"/>
    <property type="match status" value="1"/>
</dbReference>
<organism evidence="4 5">
    <name type="scientific">Cryptococcus neoformans Tu259-1</name>
    <dbReference type="NCBI Taxonomy" id="1230072"/>
    <lineage>
        <taxon>Eukaryota</taxon>
        <taxon>Fungi</taxon>
        <taxon>Dikarya</taxon>
        <taxon>Basidiomycota</taxon>
        <taxon>Agaricomycotina</taxon>
        <taxon>Tremellomycetes</taxon>
        <taxon>Tremellales</taxon>
        <taxon>Cryptococcaceae</taxon>
        <taxon>Cryptococcus</taxon>
        <taxon>Cryptococcus neoformans species complex</taxon>
    </lineage>
</organism>
<feature type="region of interest" description="Disordered" evidence="2">
    <location>
        <begin position="485"/>
        <end position="517"/>
    </location>
</feature>
<feature type="region of interest" description="Disordered" evidence="2">
    <location>
        <begin position="744"/>
        <end position="774"/>
    </location>
</feature>
<dbReference type="OrthoDB" id="515401at2759"/>
<protein>
    <recommendedName>
        <fullName evidence="3">GATA-type domain-containing protein</fullName>
    </recommendedName>
</protein>
<comment type="caution">
    <text evidence="4">The sequence shown here is derived from an EMBL/GenBank/DDBJ whole genome shotgun (WGS) entry which is preliminary data.</text>
</comment>
<reference evidence="4 5" key="1">
    <citation type="submission" date="2017-06" db="EMBL/GenBank/DDBJ databases">
        <title>Global population genomics of the pathogenic fungus Cryptococcus neoformans var. grubii.</title>
        <authorList>
            <person name="Cuomo C."/>
            <person name="Litvintseva A."/>
            <person name="Chen Y."/>
            <person name="Young S."/>
            <person name="Zeng Q."/>
            <person name="Chapman S."/>
            <person name="Gujja S."/>
            <person name="Saif S."/>
            <person name="Birren B."/>
        </authorList>
    </citation>
    <scope>NUCLEOTIDE SEQUENCE [LARGE SCALE GENOMIC DNA]</scope>
    <source>
        <strain evidence="4 5">Tu259-1</strain>
    </source>
</reference>
<sequence length="944" mass="101569">MSCPPIPNRIHQLPVRVSYYIPSSSQTYSTIFPSLQQVYIHPQSAGGDDETWGSIYLKTVVKGVLAASPELHPAYPGTSDLSLYVLDPRETYFRRARVGSAHHGNTDTAGSEVWTGKGLVSWSLAEHGQGKNLIAGRLERDVAFTTAIRTQGMSALEALMAADQMGNVGEESWGIDISLGLNMGLGAPGGFARARASSPAIQRRRSGLEKEESGQITPAYPRQQKRASVPSAPQTFDIRGELPAHPSSSSYSHDPPFRPSHNINHASSPIDPPRAHGRQTKSASTGGRPRKVTASSHSSSTSVDGADPRQRLAHSQRSYEIPLPSSEGPNVYDALSSIPENILARPESLTREQAQRLLASPAFIDMLGKITGTSIPTGKPNANNKRPRDGEHVEVQPPKRKRGRPTKAEKAAKEAQEAAARLAEAVKQKAEAVDGPQEDSRNPVCWNCGRTKSAIWRTKMMENGQSVRVCNACGLYWNKLGTMRPPNLWADGDDDRRSERAQSTFSEAPSEHGPAHRVDKPLARAQESFKRTLSAAVEQDARRMATRHKGRAPTSPNKHSKLGPMTSPPRGSASATKSLKQGKYAAASSPGGFMEAMHDSFESEVNEASPEDGNESPHFRARPAPHPHRLTRNPPSNTDTRTLDLPLSDDGLGSGAPHGNNEWNDEVSAFFDVEGFSMSTMVQHETPEYNRRHHGQEVIRETKHGAHRSNPIHVTSSSMMENEHVGTDSTLEEDTVLSQLFNRTSSIAGPGSSPSGFDFSQLPPSSPPMSVLSSDALPHSALLLSSPVKKNTPSVSGQTPNASGLTPADGNRLPQSSSKLRHSINAGDSHDNDRQAGGNGDIQQLDFEGIQRMFNLMSHPDDVSQKNTPAGTNHTPLSTFEDPQYGALNELIDGLNGDTSGMKMSVGVEMVCGGEGETSSASAVLADGNGEDIFASFLDGGAFV</sequence>
<dbReference type="InterPro" id="IPR042403">
    <property type="entry name" value="Spt21/Ams2"/>
</dbReference>
<gene>
    <name evidence="4" type="ORF">C361_02557</name>
</gene>
<evidence type="ECO:0000256" key="2">
    <source>
        <dbReference type="SAM" id="MobiDB-lite"/>
    </source>
</evidence>
<dbReference type="EMBL" id="AMKT01000034">
    <property type="protein sequence ID" value="OXG24009.1"/>
    <property type="molecule type" value="Genomic_DNA"/>
</dbReference>
<evidence type="ECO:0000313" key="5">
    <source>
        <dbReference type="Proteomes" id="UP000199727"/>
    </source>
</evidence>
<feature type="compositionally biased region" description="Low complexity" evidence="2">
    <location>
        <begin position="749"/>
        <end position="774"/>
    </location>
</feature>
<dbReference type="CDD" id="cd00202">
    <property type="entry name" value="ZnF_GATA"/>
    <property type="match status" value="1"/>
</dbReference>
<dbReference type="GO" id="GO:0030466">
    <property type="term" value="P:silent mating-type cassette heterochromatin formation"/>
    <property type="evidence" value="ECO:0007669"/>
    <property type="project" value="TreeGrafter"/>
</dbReference>
<dbReference type="PROSITE" id="PS50114">
    <property type="entry name" value="GATA_ZN_FINGER_2"/>
    <property type="match status" value="1"/>
</dbReference>
<feature type="compositionally biased region" description="Basic residues" evidence="2">
    <location>
        <begin position="619"/>
        <end position="631"/>
    </location>
</feature>
<feature type="region of interest" description="Disordered" evidence="2">
    <location>
        <begin position="540"/>
        <end position="663"/>
    </location>
</feature>
<feature type="region of interest" description="Disordered" evidence="2">
    <location>
        <begin position="371"/>
        <end position="415"/>
    </location>
</feature>
<dbReference type="GO" id="GO:0000183">
    <property type="term" value="P:rDNA heterochromatin formation"/>
    <property type="evidence" value="ECO:0007669"/>
    <property type="project" value="TreeGrafter"/>
</dbReference>
<evidence type="ECO:0000256" key="1">
    <source>
        <dbReference type="PROSITE-ProRule" id="PRU00094"/>
    </source>
</evidence>
<evidence type="ECO:0000259" key="3">
    <source>
        <dbReference type="PROSITE" id="PS50114"/>
    </source>
</evidence>
<feature type="compositionally biased region" description="Acidic residues" evidence="2">
    <location>
        <begin position="602"/>
        <end position="614"/>
    </location>
</feature>
<accession>A0A854QLZ1</accession>
<dbReference type="PROSITE" id="PS00344">
    <property type="entry name" value="GATA_ZN_FINGER_1"/>
    <property type="match status" value="1"/>
</dbReference>
<dbReference type="GO" id="GO:0008270">
    <property type="term" value="F:zinc ion binding"/>
    <property type="evidence" value="ECO:0007669"/>
    <property type="project" value="UniProtKB-KW"/>
</dbReference>
<keyword evidence="1" id="KW-0479">Metal-binding</keyword>